<feature type="domain" description="CLU central" evidence="1">
    <location>
        <begin position="85"/>
        <end position="118"/>
    </location>
</feature>
<dbReference type="Pfam" id="PF12807">
    <property type="entry name" value="eIF3_p135"/>
    <property type="match status" value="2"/>
</dbReference>
<evidence type="ECO:0000313" key="2">
    <source>
        <dbReference type="EMBL" id="UYV63604.1"/>
    </source>
</evidence>
<protein>
    <submittedName>
        <fullName evidence="2">CLUH</fullName>
    </submittedName>
</protein>
<dbReference type="PANTHER" id="PTHR12601">
    <property type="entry name" value="EUKARYOTIC TRANSLATION INITIATION FACTOR 3 SUBUNIT EIF-3"/>
    <property type="match status" value="1"/>
</dbReference>
<dbReference type="InterPro" id="IPR011990">
    <property type="entry name" value="TPR-like_helical_dom_sf"/>
</dbReference>
<dbReference type="Pfam" id="PF13424">
    <property type="entry name" value="TPR_12"/>
    <property type="match status" value="2"/>
</dbReference>
<dbReference type="CDD" id="cd15466">
    <property type="entry name" value="CLU-central"/>
    <property type="match status" value="1"/>
</dbReference>
<dbReference type="SUPFAM" id="SSF48452">
    <property type="entry name" value="TPR-like"/>
    <property type="match status" value="2"/>
</dbReference>
<dbReference type="PANTHER" id="PTHR12601:SF6">
    <property type="entry name" value="CLUSTERED MITOCHONDRIA PROTEIN HOMOLOG"/>
    <property type="match status" value="1"/>
</dbReference>
<gene>
    <name evidence="2" type="ORF">LAZ67_2004941</name>
</gene>
<accession>A0ABY6K473</accession>
<sequence>MYSTCHTYCCVQSLISSSTQTYTLQVSDMRYVFPRYSKDFLPNTWIFQDSQECLTRQRQLVRDAADFLLNHQIPKFVKECLEQNINPIDGPTLTEALHSRGINIRYLGKVVDVLKDIPTLDYLHFEGVPNMEADAFVANSNMSTDTAPLEHVSDIEWMGLTPSSLWASLRKELQTYYLWEGLEEGDGVDAVVTKYNIQKISMLRSILLKTGIQVLLRDYTFNHRSRPTFTNEDILNIFPVVKHINPRASDAYNFYNTGQTKITQGYIKEGYELIQEALNLLNNVYGALHPEIAQCLRMLARLNYFLAEYGEAMSYQQKAVLMSERVNGIDHPSTITEYTHLALYCFANSQVTTALKLLYRARYLSLVVSGENHPDMAVLDSNIGLILHAVGEHQLALQFLENALKLSLKYYKEQNLKIALAHHLVARTKSFLGDFRNALSHERKTHDCYKTKLGVHHKKTKESMECLRHLTEQAVTQQRRINEAGGLITPLPIQVQPPSLHSVLDLLNAINGIVFIQL</sequence>
<dbReference type="Proteomes" id="UP001235939">
    <property type="component" value="Chromosome 02"/>
</dbReference>
<proteinExistence type="predicted"/>
<name>A0ABY6K473_9ARAC</name>
<keyword evidence="3" id="KW-1185">Reference proteome</keyword>
<feature type="domain" description="CLU central" evidence="1">
    <location>
        <begin position="143"/>
        <end position="221"/>
    </location>
</feature>
<organism evidence="2 3">
    <name type="scientific">Cordylochernes scorpioides</name>
    <dbReference type="NCBI Taxonomy" id="51811"/>
    <lineage>
        <taxon>Eukaryota</taxon>
        <taxon>Metazoa</taxon>
        <taxon>Ecdysozoa</taxon>
        <taxon>Arthropoda</taxon>
        <taxon>Chelicerata</taxon>
        <taxon>Arachnida</taxon>
        <taxon>Pseudoscorpiones</taxon>
        <taxon>Cheliferoidea</taxon>
        <taxon>Chernetidae</taxon>
        <taxon>Cordylochernes</taxon>
    </lineage>
</organism>
<feature type="non-terminal residue" evidence="2">
    <location>
        <position position="1"/>
    </location>
</feature>
<dbReference type="InterPro" id="IPR027523">
    <property type="entry name" value="CLU_prot"/>
</dbReference>
<reference evidence="2 3" key="1">
    <citation type="submission" date="2022-01" db="EMBL/GenBank/DDBJ databases">
        <title>A chromosomal length assembly of Cordylochernes scorpioides.</title>
        <authorList>
            <person name="Zeh D."/>
            <person name="Zeh J."/>
        </authorList>
    </citation>
    <scope>NUCLEOTIDE SEQUENCE [LARGE SCALE GENOMIC DNA]</scope>
    <source>
        <strain evidence="2">IN4F17</strain>
        <tissue evidence="2">Whole Body</tissue>
    </source>
</reference>
<dbReference type="Gene3D" id="1.25.40.10">
    <property type="entry name" value="Tetratricopeptide repeat domain"/>
    <property type="match status" value="1"/>
</dbReference>
<evidence type="ECO:0000259" key="1">
    <source>
        <dbReference type="Pfam" id="PF12807"/>
    </source>
</evidence>
<dbReference type="InterPro" id="IPR033646">
    <property type="entry name" value="CLU-central"/>
</dbReference>
<dbReference type="EMBL" id="CP092864">
    <property type="protein sequence ID" value="UYV63604.1"/>
    <property type="molecule type" value="Genomic_DNA"/>
</dbReference>
<evidence type="ECO:0000313" key="3">
    <source>
        <dbReference type="Proteomes" id="UP001235939"/>
    </source>
</evidence>